<dbReference type="Pfam" id="PF22685">
    <property type="entry name" value="Gal80p_C-like"/>
    <property type="match status" value="1"/>
</dbReference>
<dbReference type="SUPFAM" id="SSF55347">
    <property type="entry name" value="Glyceraldehyde-3-phosphate dehydrogenase-like, C-terminal domain"/>
    <property type="match status" value="1"/>
</dbReference>
<keyword evidence="4" id="KW-1185">Reference proteome</keyword>
<name>A0AAV9JBX6_9PEZI</name>
<evidence type="ECO:0000313" key="3">
    <source>
        <dbReference type="EMBL" id="KAK4542709.1"/>
    </source>
</evidence>
<feature type="domain" description="Gal80p-like C-terminal" evidence="2">
    <location>
        <begin position="141"/>
        <end position="293"/>
    </location>
</feature>
<dbReference type="EMBL" id="JAVFHQ010000039">
    <property type="protein sequence ID" value="KAK4542709.1"/>
    <property type="molecule type" value="Genomic_DNA"/>
</dbReference>
<organism evidence="3 4">
    <name type="scientific">Oleoguttula mirabilis</name>
    <dbReference type="NCBI Taxonomy" id="1507867"/>
    <lineage>
        <taxon>Eukaryota</taxon>
        <taxon>Fungi</taxon>
        <taxon>Dikarya</taxon>
        <taxon>Ascomycota</taxon>
        <taxon>Pezizomycotina</taxon>
        <taxon>Dothideomycetes</taxon>
        <taxon>Dothideomycetidae</taxon>
        <taxon>Mycosphaerellales</taxon>
        <taxon>Teratosphaeriaceae</taxon>
        <taxon>Oleoguttula</taxon>
    </lineage>
</organism>
<gene>
    <name evidence="3" type="ORF">LTR36_006281</name>
</gene>
<evidence type="ECO:0000259" key="2">
    <source>
        <dbReference type="Pfam" id="PF22685"/>
    </source>
</evidence>
<feature type="domain" description="Gfo/Idh/MocA-like oxidoreductase N-terminal" evidence="1">
    <location>
        <begin position="22"/>
        <end position="134"/>
    </location>
</feature>
<reference evidence="3 4" key="1">
    <citation type="submission" date="2021-11" db="EMBL/GenBank/DDBJ databases">
        <title>Black yeast isolated from Biological Soil Crust.</title>
        <authorList>
            <person name="Kurbessoian T."/>
        </authorList>
    </citation>
    <scope>NUCLEOTIDE SEQUENCE [LARGE SCALE GENOMIC DNA]</scope>
    <source>
        <strain evidence="3 4">CCFEE 5522</strain>
    </source>
</reference>
<dbReference type="InterPro" id="IPR000683">
    <property type="entry name" value="Gfo/Idh/MocA-like_OxRdtase_N"/>
</dbReference>
<dbReference type="Gene3D" id="3.30.360.10">
    <property type="entry name" value="Dihydrodipicolinate Reductase, domain 2"/>
    <property type="match status" value="1"/>
</dbReference>
<dbReference type="PANTHER" id="PTHR43708">
    <property type="entry name" value="CONSERVED EXPRESSED OXIDOREDUCTASE (EUROFUNG)"/>
    <property type="match status" value="1"/>
</dbReference>
<evidence type="ECO:0008006" key="5">
    <source>
        <dbReference type="Google" id="ProtNLM"/>
    </source>
</evidence>
<dbReference type="InterPro" id="IPR036291">
    <property type="entry name" value="NAD(P)-bd_dom_sf"/>
</dbReference>
<evidence type="ECO:0000259" key="1">
    <source>
        <dbReference type="Pfam" id="PF01408"/>
    </source>
</evidence>
<dbReference type="GO" id="GO:0000166">
    <property type="term" value="F:nucleotide binding"/>
    <property type="evidence" value="ECO:0007669"/>
    <property type="project" value="InterPro"/>
</dbReference>
<dbReference type="Proteomes" id="UP001324427">
    <property type="component" value="Unassembled WGS sequence"/>
</dbReference>
<sequence length="378" mass="41157">MARIRLALIGLSQSAKTSWARDGHLPYLLSERGRERYKIAALLNSSEEAAQRAIDHYELGADVAAYGSPQALAEDPNIDLVVCTTRVDVHYGTIRPSLEAGKSAFVEWPLAESLQRASELADLARERHVRTIVGLQARVAPVVLKIKELLEAGTIGQVLSSDVSAATPLGGGDSISEGLAYFMDKKVGGNAVTIAFGHTIDYVHFVLGEYASSQAHWQIQRPNQTIVNRETGAKRLIISDVPDLVSLHGTLQPSRYVAEGASLVVHFRSGPPFPGTTAFAWTITGQKGEIRVSSERGPSIQVAADDVPVPIEVHDFATGEVKQVEWTWEEWQGTLSARGRNIGKVYDLLYEGRVEKSGVANFETAAVRHRQLNAMLSQ</sequence>
<dbReference type="SUPFAM" id="SSF51735">
    <property type="entry name" value="NAD(P)-binding Rossmann-fold domains"/>
    <property type="match status" value="1"/>
</dbReference>
<dbReference type="InterPro" id="IPR051317">
    <property type="entry name" value="Gfo/Idh/MocA_oxidoreduct"/>
</dbReference>
<dbReference type="Pfam" id="PF01408">
    <property type="entry name" value="GFO_IDH_MocA"/>
    <property type="match status" value="1"/>
</dbReference>
<accession>A0AAV9JBX6</accession>
<proteinExistence type="predicted"/>
<comment type="caution">
    <text evidence="3">The sequence shown here is derived from an EMBL/GenBank/DDBJ whole genome shotgun (WGS) entry which is preliminary data.</text>
</comment>
<protein>
    <recommendedName>
        <fullName evidence="5">Gfo/Idh/MocA-like oxidoreductase N-terminal domain-containing protein</fullName>
    </recommendedName>
</protein>
<dbReference type="InterPro" id="IPR055080">
    <property type="entry name" value="Gal80p-like_C"/>
</dbReference>
<dbReference type="Gene3D" id="3.40.50.720">
    <property type="entry name" value="NAD(P)-binding Rossmann-like Domain"/>
    <property type="match status" value="1"/>
</dbReference>
<evidence type="ECO:0000313" key="4">
    <source>
        <dbReference type="Proteomes" id="UP001324427"/>
    </source>
</evidence>
<dbReference type="PANTHER" id="PTHR43708:SF1">
    <property type="entry name" value="GALACTOSE_LACTOSE METABOLISM REGULATORY PROTEIN GAL80"/>
    <property type="match status" value="1"/>
</dbReference>
<dbReference type="AlphaFoldDB" id="A0AAV9JBX6"/>